<reference evidence="1" key="1">
    <citation type="submission" date="2023-04" db="EMBL/GenBank/DDBJ databases">
        <title>Draft Genome sequencing of Naganishia species isolated from polar environments using Oxford Nanopore Technology.</title>
        <authorList>
            <person name="Leo P."/>
            <person name="Venkateswaran K."/>
        </authorList>
    </citation>
    <scope>NUCLEOTIDE SEQUENCE</scope>
    <source>
        <strain evidence="1">MNA-CCFEE 5261</strain>
    </source>
</reference>
<gene>
    <name evidence="1" type="ORF">QFC19_001945</name>
</gene>
<comment type="caution">
    <text evidence="1">The sequence shown here is derived from an EMBL/GenBank/DDBJ whole genome shotgun (WGS) entry which is preliminary data.</text>
</comment>
<keyword evidence="2" id="KW-1185">Reference proteome</keyword>
<accession>A0ACC2WEE9</accession>
<organism evidence="1 2">
    <name type="scientific">Naganishia cerealis</name>
    <dbReference type="NCBI Taxonomy" id="610337"/>
    <lineage>
        <taxon>Eukaryota</taxon>
        <taxon>Fungi</taxon>
        <taxon>Dikarya</taxon>
        <taxon>Basidiomycota</taxon>
        <taxon>Agaricomycotina</taxon>
        <taxon>Tremellomycetes</taxon>
        <taxon>Filobasidiales</taxon>
        <taxon>Filobasidiaceae</taxon>
        <taxon>Naganishia</taxon>
    </lineage>
</organism>
<evidence type="ECO:0000313" key="1">
    <source>
        <dbReference type="EMBL" id="KAJ9109715.1"/>
    </source>
</evidence>
<evidence type="ECO:0000313" key="2">
    <source>
        <dbReference type="Proteomes" id="UP001241377"/>
    </source>
</evidence>
<dbReference type="EMBL" id="JASBWR010000016">
    <property type="protein sequence ID" value="KAJ9109715.1"/>
    <property type="molecule type" value="Genomic_DNA"/>
</dbReference>
<sequence length="441" mass="45105">MPASQLQALLSDLTSDFQAKQPADIVQFCADWFQDRLRQEVGPPRRPRGSPTDTPLPLQRPAYSTASTSYPSGANAAPSSQTGAAPVTISRGLGKFPNFPAAMSLPPAPTNVFNAHLTQPSPFSEHIPSDSPFGHGSTPSSTLAQRRATFAGPSFGNSLTGGPVSGEFGGVSAPQSLAGAPLGEVQEEDEDAFTAGQGTGGGGGFPDNSSNVAGSFAAFSFTGGSPGGLATPEGSPFNEALTPPSGFGSSNTSSSVPAAAAANTTTPKFPPLAHSAGKATAPADDLVIPSYALGRRTSVSAESLVPTAALAATAAAARGHHEADETPGSAESLPPKSEAQLARIKQSISNNFLFRNLDEEQERDVLAAMREVSVDAGHVVIEQGAAGDYFYVIEDGQFDIYVNKPGNETSGGAGDSESKWGKKVHTAVPGGSFGELALMYK</sequence>
<proteinExistence type="predicted"/>
<name>A0ACC2WEE9_9TREE</name>
<protein>
    <submittedName>
        <fullName evidence="1">Uncharacterized protein</fullName>
    </submittedName>
</protein>
<dbReference type="Proteomes" id="UP001241377">
    <property type="component" value="Unassembled WGS sequence"/>
</dbReference>